<comment type="caution">
    <text evidence="2">The sequence shown here is derived from an EMBL/GenBank/DDBJ whole genome shotgun (WGS) entry which is preliminary data.</text>
</comment>
<keyword evidence="3" id="KW-1185">Reference proteome</keyword>
<accession>A0A1B8ZLT4</accession>
<keyword evidence="1" id="KW-1133">Transmembrane helix</keyword>
<proteinExistence type="predicted"/>
<keyword evidence="1" id="KW-0472">Membrane</keyword>
<organism evidence="2 3">
    <name type="scientific">Chryseobacterium artocarpi</name>
    <dbReference type="NCBI Taxonomy" id="1414727"/>
    <lineage>
        <taxon>Bacteria</taxon>
        <taxon>Pseudomonadati</taxon>
        <taxon>Bacteroidota</taxon>
        <taxon>Flavobacteriia</taxon>
        <taxon>Flavobacteriales</taxon>
        <taxon>Weeksellaceae</taxon>
        <taxon>Chryseobacterium group</taxon>
        <taxon>Chryseobacterium</taxon>
    </lineage>
</organism>
<evidence type="ECO:0000313" key="2">
    <source>
        <dbReference type="EMBL" id="OCA72550.1"/>
    </source>
</evidence>
<feature type="transmembrane region" description="Helical" evidence="1">
    <location>
        <begin position="41"/>
        <end position="59"/>
    </location>
</feature>
<name>A0A1B8ZLT4_9FLAO</name>
<evidence type="ECO:0000256" key="1">
    <source>
        <dbReference type="SAM" id="Phobius"/>
    </source>
</evidence>
<sequence>MKQFTFKYHNNKGALYVLSSFFIIPLAVILGSFALVEYSSWALWLFIPLGVGAIVYCMFRYIKISKDTDTITIDSEGFSSKNYGRIQYDDIESMPSYGGLGQPFPSTKIKLKNGKKLVWNFNPQNQKSKSDIETFIAFRNELLRNLEDKAEQCSKNEEKQSENLFAKLVQQLKSSKKQKYKYITLSLSVVVALLMVARTCGEDFIQNKRKREAKELTNMALKMEIDYESNRARAQKIATDYSRKFGPVSLFTNDPKAKIEFIPEIESDPYTPKINIFGLRREEDNKNLEKYIKNPDRVAYHMTVVNSSIDFFSVMSKGIFTSNNSDDIPIYLTVYNPNESLPVSKFRAVEDTVFRPIHVNTSIKLPIKGSLTEDVLKNMNYASIRSILSLYKGTFFYLAAKDLDGIPIERFEKLKEIITADFEKHGISTENFQTQRFNVQ</sequence>
<dbReference type="OrthoDB" id="6181406at2"/>
<feature type="transmembrane region" description="Helical" evidence="1">
    <location>
        <begin position="180"/>
        <end position="197"/>
    </location>
</feature>
<evidence type="ECO:0000313" key="3">
    <source>
        <dbReference type="Proteomes" id="UP000092651"/>
    </source>
</evidence>
<dbReference type="RefSeq" id="WP_065394769.1">
    <property type="nucleotide sequence ID" value="NZ_MAYH01000023.1"/>
</dbReference>
<dbReference type="AlphaFoldDB" id="A0A1B8ZLT4"/>
<reference evidence="2 3" key="1">
    <citation type="submission" date="2016-07" db="EMBL/GenBank/DDBJ databases">
        <authorList>
            <person name="Jeong J.-J."/>
            <person name="Kim D.W."/>
            <person name="Sang M.K."/>
            <person name="Choi I.-G."/>
            <person name="Kim K.D."/>
        </authorList>
    </citation>
    <scope>NUCLEOTIDE SEQUENCE [LARGE SCALE GENOMIC DNA]</scope>
    <source>
        <strain evidence="2 3">UTM-3</strain>
    </source>
</reference>
<dbReference type="Proteomes" id="UP000092651">
    <property type="component" value="Unassembled WGS sequence"/>
</dbReference>
<keyword evidence="1" id="KW-0812">Transmembrane</keyword>
<protein>
    <submittedName>
        <fullName evidence="2">Uncharacterized protein</fullName>
    </submittedName>
</protein>
<feature type="transmembrane region" description="Helical" evidence="1">
    <location>
        <begin position="14"/>
        <end position="35"/>
    </location>
</feature>
<gene>
    <name evidence="2" type="ORF">BBI01_10575</name>
</gene>
<dbReference type="EMBL" id="MAYH01000023">
    <property type="protein sequence ID" value="OCA72550.1"/>
    <property type="molecule type" value="Genomic_DNA"/>
</dbReference>